<gene>
    <name evidence="2" type="ORF">CFP56_004833</name>
</gene>
<sequence>ANLFGLHYGLSFQGMKILLAQADINGDGVVDYEEFKQKIWNPTWPEQTEEYYETTIEDPKQGTNEKNIGFRVKNAVLFPWEVEKGLWPENYSLFLIMLHKLLSFRLYLIGNSKKMEKCFDVIEFEFKVQLRMSGFDCSIHLLKRIYGSGEHKQTTRKIIGHRFVWFRKGKMSGYEMGSKLRQQVKVPPNISKTNSKEIITNC</sequence>
<name>A0AAW0MAF6_QUESU</name>
<dbReference type="PROSITE" id="PS00018">
    <property type="entry name" value="EF_HAND_1"/>
    <property type="match status" value="1"/>
</dbReference>
<evidence type="ECO:0000256" key="1">
    <source>
        <dbReference type="ARBA" id="ARBA00022837"/>
    </source>
</evidence>
<comment type="caution">
    <text evidence="2">The sequence shown here is derived from an EMBL/GenBank/DDBJ whole genome shotgun (WGS) entry which is preliminary data.</text>
</comment>
<dbReference type="EMBL" id="PKMF04000011">
    <property type="protein sequence ID" value="KAK7859729.1"/>
    <property type="molecule type" value="Genomic_DNA"/>
</dbReference>
<reference evidence="2" key="1">
    <citation type="submission" date="2017-12" db="EMBL/GenBank/DDBJ databases">
        <authorList>
            <person name="Barbosa P."/>
            <person name="Usie A."/>
            <person name="Ramos A.M."/>
        </authorList>
    </citation>
    <scope>NUCLEOTIDE SEQUENCE</scope>
    <source>
        <strain evidence="2">HL8</strain>
        <tissue evidence="2">Leaves</tissue>
    </source>
</reference>
<keyword evidence="1" id="KW-0106">Calcium</keyword>
<dbReference type="SUPFAM" id="SSF47473">
    <property type="entry name" value="EF-hand"/>
    <property type="match status" value="1"/>
</dbReference>
<dbReference type="InterPro" id="IPR018247">
    <property type="entry name" value="EF_Hand_1_Ca_BS"/>
</dbReference>
<dbReference type="InterPro" id="IPR011992">
    <property type="entry name" value="EF-hand-dom_pair"/>
</dbReference>
<dbReference type="AlphaFoldDB" id="A0AAW0MAF6"/>
<organism evidence="2">
    <name type="scientific">Quercus suber</name>
    <name type="common">Cork oak</name>
    <dbReference type="NCBI Taxonomy" id="58331"/>
    <lineage>
        <taxon>Eukaryota</taxon>
        <taxon>Viridiplantae</taxon>
        <taxon>Streptophyta</taxon>
        <taxon>Embryophyta</taxon>
        <taxon>Tracheophyta</taxon>
        <taxon>Spermatophyta</taxon>
        <taxon>Magnoliopsida</taxon>
        <taxon>eudicotyledons</taxon>
        <taxon>Gunneridae</taxon>
        <taxon>Pentapetalae</taxon>
        <taxon>rosids</taxon>
        <taxon>fabids</taxon>
        <taxon>Fagales</taxon>
        <taxon>Fagaceae</taxon>
        <taxon>Quercus</taxon>
    </lineage>
</organism>
<evidence type="ECO:0000313" key="2">
    <source>
        <dbReference type="EMBL" id="KAK7859729.1"/>
    </source>
</evidence>
<proteinExistence type="predicted"/>
<reference evidence="2" key="2">
    <citation type="journal article" date="2018" name="Sci. Data">
        <title>The draft genome sequence of cork oak.</title>
        <authorList>
            <person name="Ramos A.M."/>
            <person name="Usie A."/>
            <person name="Barbosa P."/>
            <person name="Barros P.M."/>
            <person name="Capote T."/>
            <person name="Chaves I."/>
            <person name="Simoes F."/>
            <person name="Abreu I."/>
            <person name="Carrasquinho I."/>
            <person name="Faro C."/>
            <person name="Guimaraes J.B."/>
            <person name="Mendonca D."/>
            <person name="Nobrega F."/>
            <person name="Rodrigues L."/>
            <person name="Saibo N.J.M."/>
            <person name="Varela M.C."/>
            <person name="Egas C."/>
            <person name="Matos J."/>
            <person name="Miguel C.M."/>
            <person name="Oliveira M.M."/>
            <person name="Ricardo C.P."/>
            <person name="Goncalves S."/>
        </authorList>
    </citation>
    <scope>NUCLEOTIDE SEQUENCE [LARGE SCALE GENOMIC DNA]</scope>
    <source>
        <strain evidence="2">HL8</strain>
    </source>
</reference>
<feature type="non-terminal residue" evidence="2">
    <location>
        <position position="1"/>
    </location>
</feature>
<reference evidence="2" key="3">
    <citation type="submission" date="2023-07" db="EMBL/GenBank/DDBJ databases">
        <title>An improved reference 1 genome and first organelle genomes of Quercus suber.</title>
        <authorList>
            <consortium name="Genosuber Consortium"/>
            <person name="Usie A."/>
            <person name="Serra O."/>
            <person name="Barros P."/>
        </authorList>
    </citation>
    <scope>NUCLEOTIDE SEQUENCE</scope>
    <source>
        <strain evidence="2">HL8</strain>
        <tissue evidence="2">Leaves</tissue>
    </source>
</reference>
<protein>
    <submittedName>
        <fullName evidence="2">Calcium-binding protein</fullName>
    </submittedName>
</protein>
<accession>A0AAW0MAF6</accession>